<feature type="transmembrane region" description="Helical" evidence="9">
    <location>
        <begin position="95"/>
        <end position="120"/>
    </location>
</feature>
<gene>
    <name evidence="10" type="ORF">SAMN04487819_10991</name>
</gene>
<evidence type="ECO:0000256" key="5">
    <source>
        <dbReference type="ARBA" id="ARBA00022989"/>
    </source>
</evidence>
<organism evidence="10 11">
    <name type="scientific">Actinopolyspora alba</name>
    <dbReference type="NCBI Taxonomy" id="673379"/>
    <lineage>
        <taxon>Bacteria</taxon>
        <taxon>Bacillati</taxon>
        <taxon>Actinomycetota</taxon>
        <taxon>Actinomycetes</taxon>
        <taxon>Actinopolysporales</taxon>
        <taxon>Actinopolysporaceae</taxon>
        <taxon>Actinopolyspora</taxon>
        <taxon>Actinopolyspora alba group</taxon>
    </lineage>
</organism>
<evidence type="ECO:0000313" key="11">
    <source>
        <dbReference type="Proteomes" id="UP000198716"/>
    </source>
</evidence>
<keyword evidence="5 9" id="KW-1133">Transmembrane helix</keyword>
<evidence type="ECO:0000256" key="4">
    <source>
        <dbReference type="ARBA" id="ARBA00022692"/>
    </source>
</evidence>
<comment type="subcellular location">
    <subcellularLocation>
        <location evidence="1">Membrane</location>
        <topology evidence="1">Multi-pass membrane protein</topology>
    </subcellularLocation>
</comment>
<keyword evidence="6 9" id="KW-0472">Membrane</keyword>
<protein>
    <submittedName>
        <fullName evidence="10">Alpha-1,6-mannosyltransferase</fullName>
    </submittedName>
</protein>
<evidence type="ECO:0000256" key="1">
    <source>
        <dbReference type="ARBA" id="ARBA00004141"/>
    </source>
</evidence>
<accession>A0A1I1YQU4</accession>
<evidence type="ECO:0000256" key="8">
    <source>
        <dbReference type="SAM" id="MobiDB-lite"/>
    </source>
</evidence>
<feature type="region of interest" description="Disordered" evidence="8">
    <location>
        <begin position="1"/>
        <end position="44"/>
    </location>
</feature>
<dbReference type="EMBL" id="FOMZ01000009">
    <property type="protein sequence ID" value="SFE20330.1"/>
    <property type="molecule type" value="Genomic_DNA"/>
</dbReference>
<feature type="transmembrane region" description="Helical" evidence="9">
    <location>
        <begin position="476"/>
        <end position="496"/>
    </location>
</feature>
<feature type="transmembrane region" description="Helical" evidence="9">
    <location>
        <begin position="379"/>
        <end position="401"/>
    </location>
</feature>
<feature type="transmembrane region" description="Helical" evidence="9">
    <location>
        <begin position="253"/>
        <end position="274"/>
    </location>
</feature>
<feature type="transmembrane region" description="Helical" evidence="9">
    <location>
        <begin position="338"/>
        <end position="359"/>
    </location>
</feature>
<dbReference type="AlphaFoldDB" id="A0A1I1YQU4"/>
<keyword evidence="3 10" id="KW-0808">Transferase</keyword>
<reference evidence="11" key="1">
    <citation type="submission" date="2016-10" db="EMBL/GenBank/DDBJ databases">
        <authorList>
            <person name="Varghese N."/>
            <person name="Submissions S."/>
        </authorList>
    </citation>
    <scope>NUCLEOTIDE SEQUENCE [LARGE SCALE GENOMIC DNA]</scope>
    <source>
        <strain evidence="11">DSM 45004</strain>
    </source>
</reference>
<feature type="transmembrane region" description="Helical" evidence="9">
    <location>
        <begin position="299"/>
        <end position="326"/>
    </location>
</feature>
<feature type="transmembrane region" description="Helical" evidence="9">
    <location>
        <begin position="443"/>
        <end position="464"/>
    </location>
</feature>
<feature type="transmembrane region" description="Helical" evidence="9">
    <location>
        <begin position="132"/>
        <end position="150"/>
    </location>
</feature>
<evidence type="ECO:0000256" key="3">
    <source>
        <dbReference type="ARBA" id="ARBA00022679"/>
    </source>
</evidence>
<evidence type="ECO:0000256" key="2">
    <source>
        <dbReference type="ARBA" id="ARBA00022676"/>
    </source>
</evidence>
<keyword evidence="4 9" id="KW-0812">Transmembrane</keyword>
<feature type="transmembrane region" description="Helical" evidence="9">
    <location>
        <begin position="502"/>
        <end position="522"/>
    </location>
</feature>
<dbReference type="GO" id="GO:0016020">
    <property type="term" value="C:membrane"/>
    <property type="evidence" value="ECO:0007669"/>
    <property type="project" value="UniProtKB-SubCell"/>
</dbReference>
<dbReference type="Pfam" id="PF26314">
    <property type="entry name" value="MptA_B_family"/>
    <property type="match status" value="1"/>
</dbReference>
<evidence type="ECO:0000256" key="9">
    <source>
        <dbReference type="SAM" id="Phobius"/>
    </source>
</evidence>
<sequence length="543" mass="57806">MAAGEATDTGDSDRSDSGRRDRTREDAGTTTITPTTNDVPGPLDRSERRQLALVRRFGTTGALLLAFAALGAGAAPVDNPISGIRVLSLPARMPTVAMACAWLGMLMVVIGWLWLGRLALPGRSRLVSHTQLGRTIVMWGFPLAIAPPLFSRDMYAYLAQSAVAASGADPYEFGPSEALGVDNPLTGNVPNIWRDTPAPYGPLFLMFGRGIAAIVGENIVFGVLLWRVVMLLSLALAVWAIPHLARRCGVPPVCALWLCAANPIVLFHVVSGMHNEALLMGLMLAGIELGLRLPRPVGLVVGSVVIVVAGAVKPPAFIALGFLGMYLARRRGGRLTDLLLVAAAMVAVFLATMTVITVTSGWGLGWLETFDVPNRIKTWLAPMTAVGMFGGGGVSMLLRLGNHTDAMLSITKVIGYGISALVCLRLLWTSFRGRIEPLTGLGITLGAVALLGPVLHPWYLLWALAPLAVSTNDSRFRVVTIAISASVALLVPPTGAGYVLRYYMIPFAVIAALIAFAVILPLTRGRVPRLLPTRRNRATVESH</sequence>
<feature type="compositionally biased region" description="Basic and acidic residues" evidence="8">
    <location>
        <begin position="11"/>
        <end position="27"/>
    </location>
</feature>
<keyword evidence="2 10" id="KW-0328">Glycosyltransferase</keyword>
<dbReference type="RefSeq" id="WP_092927877.1">
    <property type="nucleotide sequence ID" value="NZ_FOMZ01000009.1"/>
</dbReference>
<keyword evidence="11" id="KW-1185">Reference proteome</keyword>
<dbReference type="Proteomes" id="UP000198716">
    <property type="component" value="Unassembled WGS sequence"/>
</dbReference>
<dbReference type="GO" id="GO:0016757">
    <property type="term" value="F:glycosyltransferase activity"/>
    <property type="evidence" value="ECO:0007669"/>
    <property type="project" value="UniProtKB-KW"/>
</dbReference>
<evidence type="ECO:0000256" key="7">
    <source>
        <dbReference type="ARBA" id="ARBA00043987"/>
    </source>
</evidence>
<name>A0A1I1YQU4_9ACTN</name>
<feature type="transmembrane region" description="Helical" evidence="9">
    <location>
        <begin position="53"/>
        <end position="75"/>
    </location>
</feature>
<dbReference type="InterPro" id="IPR049829">
    <property type="entry name" value="MptA/B-like"/>
</dbReference>
<proteinExistence type="inferred from homology"/>
<feature type="transmembrane region" description="Helical" evidence="9">
    <location>
        <begin position="219"/>
        <end position="241"/>
    </location>
</feature>
<dbReference type="NCBIfam" id="NF038066">
    <property type="entry name" value="MptB"/>
    <property type="match status" value="1"/>
</dbReference>
<evidence type="ECO:0000313" key="10">
    <source>
        <dbReference type="EMBL" id="SFE20330.1"/>
    </source>
</evidence>
<evidence type="ECO:0000256" key="6">
    <source>
        <dbReference type="ARBA" id="ARBA00023136"/>
    </source>
</evidence>
<comment type="similarity">
    <text evidence="7">Belongs to the MptA/B family.</text>
</comment>
<feature type="transmembrane region" description="Helical" evidence="9">
    <location>
        <begin position="413"/>
        <end position="431"/>
    </location>
</feature>